<feature type="repeat" description="WD" evidence="3">
    <location>
        <begin position="75"/>
        <end position="122"/>
    </location>
</feature>
<dbReference type="InterPro" id="IPR015943">
    <property type="entry name" value="WD40/YVTN_repeat-like_dom_sf"/>
</dbReference>
<dbReference type="Proteomes" id="UP000008064">
    <property type="component" value="Unassembled WGS sequence"/>
</dbReference>
<dbReference type="PROSITE" id="PS50294">
    <property type="entry name" value="WD_REPEATS_REGION"/>
    <property type="match status" value="2"/>
</dbReference>
<dbReference type="PANTHER" id="PTHR22847">
    <property type="entry name" value="WD40 REPEAT PROTEIN"/>
    <property type="match status" value="1"/>
</dbReference>
<dbReference type="EMBL" id="GL945438">
    <property type="protein sequence ID" value="EGO21616.1"/>
    <property type="molecule type" value="Genomic_DNA"/>
</dbReference>
<dbReference type="PRINTS" id="PR00320">
    <property type="entry name" value="GPROTEINBRPT"/>
</dbReference>
<sequence length="413" mass="45822">MSTQDATNLMRAEAELVLNEARKVKAEQTKDLGSPIKLVGKALDMRVRGNDVWIAENAHVAKRISLETGKVLQLYQGHTAPVTCLEFCDKTPRSGDQKVLITGSWDKTIKLWDTETKEILSSTSAHDDFVKTLFVLPEANLLVSGSSDKIVRFWDLSDITKGKPLSSMGSITSHTRPVESIDGIVGSDGSVTLFTADTMGIIKIWNLEKESGGAPRWRSTLKEELSHHRTRVNELLYGNEQLWTASSDETVQIVPYSVSQTENLKAFPAIAHPVAVRAVLPLSLTGLGEPYVVTGFGDIIRLYDVSTLEEPEILGEIDAHWHDVTALRLWMRTNKGEDGKTRIEPWIVSTSLDGTIRKWRFSELLNSKPENPAGRTQPVVLAPVPQPKASRTERDISEEEERELAELMGSDSD</sequence>
<dbReference type="InterPro" id="IPR019775">
    <property type="entry name" value="WD40_repeat_CS"/>
</dbReference>
<dbReference type="SUPFAM" id="SSF50978">
    <property type="entry name" value="WD40 repeat-like"/>
    <property type="match status" value="1"/>
</dbReference>
<accession>F8P4S9</accession>
<dbReference type="GO" id="GO:0005634">
    <property type="term" value="C:nucleus"/>
    <property type="evidence" value="ECO:0007669"/>
    <property type="project" value="TreeGrafter"/>
</dbReference>
<evidence type="ECO:0000256" key="2">
    <source>
        <dbReference type="ARBA" id="ARBA00022737"/>
    </source>
</evidence>
<dbReference type="PROSITE" id="PS00678">
    <property type="entry name" value="WD_REPEATS_1"/>
    <property type="match status" value="2"/>
</dbReference>
<gene>
    <name evidence="5" type="ORF">SERLADRAFT_440865</name>
</gene>
<dbReference type="KEGG" id="sla:SERLADRAFT_440865"/>
<protein>
    <submittedName>
        <fullName evidence="5">Uncharacterized protein</fullName>
    </submittedName>
</protein>
<evidence type="ECO:0000313" key="5">
    <source>
        <dbReference type="EMBL" id="EGO21616.1"/>
    </source>
</evidence>
<dbReference type="Pfam" id="PF00400">
    <property type="entry name" value="WD40"/>
    <property type="match status" value="2"/>
</dbReference>
<keyword evidence="1 3" id="KW-0853">WD repeat</keyword>
<proteinExistence type="predicted"/>
<dbReference type="SMART" id="SM00320">
    <property type="entry name" value="WD40"/>
    <property type="match status" value="5"/>
</dbReference>
<dbReference type="HOGENOM" id="CLU_000288_57_4_1"/>
<name>F8P4S9_SERL9</name>
<reference evidence="6" key="1">
    <citation type="journal article" date="2011" name="Science">
        <title>The plant cell wall-decomposing machinery underlies the functional diversity of forest fungi.</title>
        <authorList>
            <person name="Eastwood D.C."/>
            <person name="Floudas D."/>
            <person name="Binder M."/>
            <person name="Majcherczyk A."/>
            <person name="Schneider P."/>
            <person name="Aerts A."/>
            <person name="Asiegbu F.O."/>
            <person name="Baker S.E."/>
            <person name="Barry K."/>
            <person name="Bendiksby M."/>
            <person name="Blumentritt M."/>
            <person name="Coutinho P.M."/>
            <person name="Cullen D."/>
            <person name="de Vries R.P."/>
            <person name="Gathman A."/>
            <person name="Goodell B."/>
            <person name="Henrissat B."/>
            <person name="Ihrmark K."/>
            <person name="Kauserud H."/>
            <person name="Kohler A."/>
            <person name="LaButti K."/>
            <person name="Lapidus A."/>
            <person name="Lavin J.L."/>
            <person name="Lee Y.-H."/>
            <person name="Lindquist E."/>
            <person name="Lilly W."/>
            <person name="Lucas S."/>
            <person name="Morin E."/>
            <person name="Murat C."/>
            <person name="Oguiza J.A."/>
            <person name="Park J."/>
            <person name="Pisabarro A.G."/>
            <person name="Riley R."/>
            <person name="Rosling A."/>
            <person name="Salamov A."/>
            <person name="Schmidt O."/>
            <person name="Schmutz J."/>
            <person name="Skrede I."/>
            <person name="Stenlid J."/>
            <person name="Wiebenga A."/>
            <person name="Xie X."/>
            <person name="Kuees U."/>
            <person name="Hibbett D.S."/>
            <person name="Hoffmeister D."/>
            <person name="Hoegberg N."/>
            <person name="Martin F."/>
            <person name="Grigoriev I.V."/>
            <person name="Watkinson S.C."/>
        </authorList>
    </citation>
    <scope>NUCLEOTIDE SEQUENCE [LARGE SCALE GENOMIC DNA]</scope>
    <source>
        <strain evidence="6">S7.9</strain>
    </source>
</reference>
<dbReference type="PANTHER" id="PTHR22847:SF637">
    <property type="entry name" value="WD REPEAT DOMAIN 5B"/>
    <property type="match status" value="1"/>
</dbReference>
<organism evidence="6">
    <name type="scientific">Serpula lacrymans var. lacrymans (strain S7.9)</name>
    <name type="common">Dry rot fungus</name>
    <dbReference type="NCBI Taxonomy" id="578457"/>
    <lineage>
        <taxon>Eukaryota</taxon>
        <taxon>Fungi</taxon>
        <taxon>Dikarya</taxon>
        <taxon>Basidiomycota</taxon>
        <taxon>Agaricomycotina</taxon>
        <taxon>Agaricomycetes</taxon>
        <taxon>Agaricomycetidae</taxon>
        <taxon>Boletales</taxon>
        <taxon>Coniophorineae</taxon>
        <taxon>Serpulaceae</taxon>
        <taxon>Serpula</taxon>
    </lineage>
</organism>
<dbReference type="OrthoDB" id="6262491at2759"/>
<evidence type="ECO:0000256" key="3">
    <source>
        <dbReference type="PROSITE-ProRule" id="PRU00221"/>
    </source>
</evidence>
<dbReference type="InterPro" id="IPR020472">
    <property type="entry name" value="WD40_PAC1"/>
</dbReference>
<evidence type="ECO:0000313" key="6">
    <source>
        <dbReference type="Proteomes" id="UP000008064"/>
    </source>
</evidence>
<dbReference type="GeneID" id="18815450"/>
<keyword evidence="2" id="KW-0677">Repeat</keyword>
<evidence type="ECO:0000256" key="1">
    <source>
        <dbReference type="ARBA" id="ARBA00022574"/>
    </source>
</evidence>
<dbReference type="AlphaFoldDB" id="F8P4S9"/>
<feature type="region of interest" description="Disordered" evidence="4">
    <location>
        <begin position="367"/>
        <end position="413"/>
    </location>
</feature>
<dbReference type="GO" id="GO:1990234">
    <property type="term" value="C:transferase complex"/>
    <property type="evidence" value="ECO:0007669"/>
    <property type="project" value="UniProtKB-ARBA"/>
</dbReference>
<dbReference type="RefSeq" id="XP_007321402.1">
    <property type="nucleotide sequence ID" value="XM_007321340.1"/>
</dbReference>
<dbReference type="InterPro" id="IPR001680">
    <property type="entry name" value="WD40_rpt"/>
</dbReference>
<dbReference type="PROSITE" id="PS50082">
    <property type="entry name" value="WD_REPEATS_2"/>
    <property type="match status" value="2"/>
</dbReference>
<dbReference type="InterPro" id="IPR036322">
    <property type="entry name" value="WD40_repeat_dom_sf"/>
</dbReference>
<evidence type="ECO:0000256" key="4">
    <source>
        <dbReference type="SAM" id="MobiDB-lite"/>
    </source>
</evidence>
<dbReference type="Gene3D" id="2.130.10.10">
    <property type="entry name" value="YVTN repeat-like/Quinoprotein amine dehydrogenase"/>
    <property type="match status" value="2"/>
</dbReference>
<feature type="repeat" description="WD" evidence="3">
    <location>
        <begin position="123"/>
        <end position="157"/>
    </location>
</feature>